<dbReference type="Proteomes" id="UP001596978">
    <property type="component" value="Unassembled WGS sequence"/>
</dbReference>
<evidence type="ECO:0000313" key="7">
    <source>
        <dbReference type="EMBL" id="MFD0861186.1"/>
    </source>
</evidence>
<name>A0ABW3CTU3_9FLAO</name>
<sequence length="140" mass="16193">MTVKNKVLTYAIIRMLLGTTLIVHAVLSIFSYQDFLVRLDDYFDTTQVFNNLFLRLTAPLVPFEEFAVGLFIATGLFTKNTLKIGSFLLLFFAAFLWSAGELDRAILHFGTVVTMMILLYNNEYNLYSLDWHNNTYIKQQ</sequence>
<accession>A0ABW3CTU3</accession>
<dbReference type="Pfam" id="PF07291">
    <property type="entry name" value="MauE"/>
    <property type="match status" value="1"/>
</dbReference>
<evidence type="ECO:0000256" key="1">
    <source>
        <dbReference type="ARBA" id="ARBA00004141"/>
    </source>
</evidence>
<proteinExistence type="predicted"/>
<organism evidence="7 8">
    <name type="scientific">Sungkyunkwania multivorans</name>
    <dbReference type="NCBI Taxonomy" id="1173618"/>
    <lineage>
        <taxon>Bacteria</taxon>
        <taxon>Pseudomonadati</taxon>
        <taxon>Bacteroidota</taxon>
        <taxon>Flavobacteriia</taxon>
        <taxon>Flavobacteriales</taxon>
        <taxon>Flavobacteriaceae</taxon>
        <taxon>Sungkyunkwania</taxon>
    </lineage>
</organism>
<evidence type="ECO:0000256" key="2">
    <source>
        <dbReference type="ARBA" id="ARBA00022692"/>
    </source>
</evidence>
<keyword evidence="4 5" id="KW-0472">Membrane</keyword>
<dbReference type="RefSeq" id="WP_386403739.1">
    <property type="nucleotide sequence ID" value="NZ_JBHTJH010000004.1"/>
</dbReference>
<dbReference type="EMBL" id="JBHTJH010000004">
    <property type="protein sequence ID" value="MFD0861186.1"/>
    <property type="molecule type" value="Genomic_DNA"/>
</dbReference>
<evidence type="ECO:0000256" key="5">
    <source>
        <dbReference type="SAM" id="Phobius"/>
    </source>
</evidence>
<gene>
    <name evidence="7" type="ORF">ACFQ1M_03120</name>
</gene>
<reference evidence="8" key="1">
    <citation type="journal article" date="2019" name="Int. J. Syst. Evol. Microbiol.">
        <title>The Global Catalogue of Microorganisms (GCM) 10K type strain sequencing project: providing services to taxonomists for standard genome sequencing and annotation.</title>
        <authorList>
            <consortium name="The Broad Institute Genomics Platform"/>
            <consortium name="The Broad Institute Genome Sequencing Center for Infectious Disease"/>
            <person name="Wu L."/>
            <person name="Ma J."/>
        </authorList>
    </citation>
    <scope>NUCLEOTIDE SEQUENCE [LARGE SCALE GENOMIC DNA]</scope>
    <source>
        <strain evidence="8">CCUG 62952</strain>
    </source>
</reference>
<comment type="subcellular location">
    <subcellularLocation>
        <location evidence="1">Membrane</location>
        <topology evidence="1">Multi-pass membrane protein</topology>
    </subcellularLocation>
</comment>
<keyword evidence="2 5" id="KW-0812">Transmembrane</keyword>
<evidence type="ECO:0000256" key="4">
    <source>
        <dbReference type="ARBA" id="ARBA00023136"/>
    </source>
</evidence>
<feature type="domain" description="Methylamine utilisation protein MauE" evidence="6">
    <location>
        <begin position="9"/>
        <end position="99"/>
    </location>
</feature>
<keyword evidence="8" id="KW-1185">Reference proteome</keyword>
<evidence type="ECO:0000259" key="6">
    <source>
        <dbReference type="Pfam" id="PF07291"/>
    </source>
</evidence>
<dbReference type="InterPro" id="IPR009908">
    <property type="entry name" value="Methylamine_util_MauE"/>
</dbReference>
<feature type="transmembrane region" description="Helical" evidence="5">
    <location>
        <begin position="80"/>
        <end position="99"/>
    </location>
</feature>
<feature type="transmembrane region" description="Helical" evidence="5">
    <location>
        <begin position="12"/>
        <end position="32"/>
    </location>
</feature>
<evidence type="ECO:0000313" key="8">
    <source>
        <dbReference type="Proteomes" id="UP001596978"/>
    </source>
</evidence>
<feature type="transmembrane region" description="Helical" evidence="5">
    <location>
        <begin position="105"/>
        <end position="121"/>
    </location>
</feature>
<comment type="caution">
    <text evidence="7">The sequence shown here is derived from an EMBL/GenBank/DDBJ whole genome shotgun (WGS) entry which is preliminary data.</text>
</comment>
<protein>
    <submittedName>
        <fullName evidence="7">MauE/DoxX family redox-associated membrane protein</fullName>
    </submittedName>
</protein>
<evidence type="ECO:0000256" key="3">
    <source>
        <dbReference type="ARBA" id="ARBA00022989"/>
    </source>
</evidence>
<keyword evidence="3 5" id="KW-1133">Transmembrane helix</keyword>
<feature type="transmembrane region" description="Helical" evidence="5">
    <location>
        <begin position="52"/>
        <end position="73"/>
    </location>
</feature>